<evidence type="ECO:0000256" key="2">
    <source>
        <dbReference type="ARBA" id="ARBA00022692"/>
    </source>
</evidence>
<comment type="subcellular location">
    <subcellularLocation>
        <location evidence="1">Membrane</location>
        <topology evidence="1">Single-pass membrane protein</topology>
    </subcellularLocation>
</comment>
<feature type="transmembrane region" description="Helical" evidence="6">
    <location>
        <begin position="71"/>
        <end position="96"/>
    </location>
</feature>
<dbReference type="EMBL" id="AMGW01000007">
    <property type="protein sequence ID" value="EXJ54703.1"/>
    <property type="molecule type" value="Genomic_DNA"/>
</dbReference>
<comment type="caution">
    <text evidence="7">The sequence shown here is derived from an EMBL/GenBank/DDBJ whole genome shotgun (WGS) entry which is preliminary data.</text>
</comment>
<evidence type="ECO:0000256" key="6">
    <source>
        <dbReference type="SAM" id="Phobius"/>
    </source>
</evidence>
<dbReference type="STRING" id="1182544.W9VGS8"/>
<keyword evidence="2 6" id="KW-0812">Transmembrane</keyword>
<evidence type="ECO:0000313" key="7">
    <source>
        <dbReference type="EMBL" id="EXJ54703.1"/>
    </source>
</evidence>
<evidence type="ECO:0000256" key="4">
    <source>
        <dbReference type="ARBA" id="ARBA00023136"/>
    </source>
</evidence>
<dbReference type="GO" id="GO:0016020">
    <property type="term" value="C:membrane"/>
    <property type="evidence" value="ECO:0007669"/>
    <property type="project" value="UniProtKB-SubCell"/>
</dbReference>
<dbReference type="Proteomes" id="UP000019473">
    <property type="component" value="Unassembled WGS sequence"/>
</dbReference>
<dbReference type="VEuPathDB" id="FungiDB:A1O7_10044"/>
<protein>
    <submittedName>
        <fullName evidence="7">Uncharacterized protein</fullName>
    </submittedName>
</protein>
<proteinExistence type="predicted"/>
<keyword evidence="3 6" id="KW-1133">Transmembrane helix</keyword>
<dbReference type="GO" id="GO:0071944">
    <property type="term" value="C:cell periphery"/>
    <property type="evidence" value="ECO:0007669"/>
    <property type="project" value="UniProtKB-ARBA"/>
</dbReference>
<feature type="compositionally biased region" description="Pro residues" evidence="5">
    <location>
        <begin position="185"/>
        <end position="201"/>
    </location>
</feature>
<keyword evidence="4 6" id="KW-0472">Membrane</keyword>
<keyword evidence="8" id="KW-1185">Reference proteome</keyword>
<organism evidence="7 8">
    <name type="scientific">Cladophialophora yegresii CBS 114405</name>
    <dbReference type="NCBI Taxonomy" id="1182544"/>
    <lineage>
        <taxon>Eukaryota</taxon>
        <taxon>Fungi</taxon>
        <taxon>Dikarya</taxon>
        <taxon>Ascomycota</taxon>
        <taxon>Pezizomycotina</taxon>
        <taxon>Eurotiomycetes</taxon>
        <taxon>Chaetothyriomycetidae</taxon>
        <taxon>Chaetothyriales</taxon>
        <taxon>Herpotrichiellaceae</taxon>
        <taxon>Cladophialophora</taxon>
    </lineage>
</organism>
<sequence>MNYLIVDVAQKQFRLSEASRQDWGNEGGVFPKTLCPATPPASDNPENGTTVNPGPSPEPEPEPKPKPKPKVGALVGEIVGPVVGVAIIALAIFFCWRRRRRNRRRREQASASQPDIPTVQTYQPVPPMGQHPSSTTWMYTCPHQHQPPQGSYSYTDQPFPPAGAYPVMMQHGYPKADQTVYQPYTPPPHRAPQEMPSPEPTPAEWRGSEVSGDTGATVSELASLAQPQLFCMHRSI</sequence>
<evidence type="ECO:0000256" key="1">
    <source>
        <dbReference type="ARBA" id="ARBA00004167"/>
    </source>
</evidence>
<dbReference type="GeneID" id="19184603"/>
<dbReference type="PANTHER" id="PTHR15549">
    <property type="entry name" value="PAIRED IMMUNOGLOBULIN-LIKE TYPE 2 RECEPTOR"/>
    <property type="match status" value="1"/>
</dbReference>
<dbReference type="RefSeq" id="XP_007762218.1">
    <property type="nucleotide sequence ID" value="XM_007764028.1"/>
</dbReference>
<dbReference type="InterPro" id="IPR051694">
    <property type="entry name" value="Immunoregulatory_rcpt-like"/>
</dbReference>
<reference evidence="7 8" key="1">
    <citation type="submission" date="2013-03" db="EMBL/GenBank/DDBJ databases">
        <title>The Genome Sequence of Cladophialophora yegresii CBS 114405.</title>
        <authorList>
            <consortium name="The Broad Institute Genomics Platform"/>
            <person name="Cuomo C."/>
            <person name="de Hoog S."/>
            <person name="Gorbushina A."/>
            <person name="Walker B."/>
            <person name="Young S.K."/>
            <person name="Zeng Q."/>
            <person name="Gargeya S."/>
            <person name="Fitzgerald M."/>
            <person name="Haas B."/>
            <person name="Abouelleil A."/>
            <person name="Allen A.W."/>
            <person name="Alvarado L."/>
            <person name="Arachchi H.M."/>
            <person name="Berlin A.M."/>
            <person name="Chapman S.B."/>
            <person name="Gainer-Dewar J."/>
            <person name="Goldberg J."/>
            <person name="Griggs A."/>
            <person name="Gujja S."/>
            <person name="Hansen M."/>
            <person name="Howarth C."/>
            <person name="Imamovic A."/>
            <person name="Ireland A."/>
            <person name="Larimer J."/>
            <person name="McCowan C."/>
            <person name="Murphy C."/>
            <person name="Pearson M."/>
            <person name="Poon T.W."/>
            <person name="Priest M."/>
            <person name="Roberts A."/>
            <person name="Saif S."/>
            <person name="Shea T."/>
            <person name="Sisk P."/>
            <person name="Sykes S."/>
            <person name="Wortman J."/>
            <person name="Nusbaum C."/>
            <person name="Birren B."/>
        </authorList>
    </citation>
    <scope>NUCLEOTIDE SEQUENCE [LARGE SCALE GENOMIC DNA]</scope>
    <source>
        <strain evidence="7 8">CBS 114405</strain>
    </source>
</reference>
<evidence type="ECO:0000256" key="3">
    <source>
        <dbReference type="ARBA" id="ARBA00022989"/>
    </source>
</evidence>
<feature type="region of interest" description="Disordered" evidence="5">
    <location>
        <begin position="105"/>
        <end position="131"/>
    </location>
</feature>
<evidence type="ECO:0000313" key="8">
    <source>
        <dbReference type="Proteomes" id="UP000019473"/>
    </source>
</evidence>
<accession>W9VGS8</accession>
<dbReference type="HOGENOM" id="CLU_1175305_0_0_1"/>
<feature type="compositionally biased region" description="Polar residues" evidence="5">
    <location>
        <begin position="109"/>
        <end position="123"/>
    </location>
</feature>
<name>W9VGS8_9EURO</name>
<dbReference type="AlphaFoldDB" id="W9VGS8"/>
<gene>
    <name evidence="7" type="ORF">A1O7_10044</name>
</gene>
<feature type="region of interest" description="Disordered" evidence="5">
    <location>
        <begin position="19"/>
        <end position="68"/>
    </location>
</feature>
<feature type="region of interest" description="Disordered" evidence="5">
    <location>
        <begin position="185"/>
        <end position="214"/>
    </location>
</feature>
<evidence type="ECO:0000256" key="5">
    <source>
        <dbReference type="SAM" id="MobiDB-lite"/>
    </source>
</evidence>